<evidence type="ECO:0000313" key="4">
    <source>
        <dbReference type="Proteomes" id="UP000631114"/>
    </source>
</evidence>
<dbReference type="GO" id="GO:0006362">
    <property type="term" value="P:transcription elongation by RNA polymerase I"/>
    <property type="evidence" value="ECO:0007669"/>
    <property type="project" value="TreeGrafter"/>
</dbReference>
<dbReference type="SUPFAM" id="SSF53036">
    <property type="entry name" value="Eukaryotic RPB5 N-terminal domain"/>
    <property type="match status" value="1"/>
</dbReference>
<dbReference type="Gene3D" id="3.40.1340.10">
    <property type="entry name" value="RNA polymerase, Rpb5, N-terminal domain"/>
    <property type="match status" value="1"/>
</dbReference>
<evidence type="ECO:0000256" key="1">
    <source>
        <dbReference type="ARBA" id="ARBA00023163"/>
    </source>
</evidence>
<organism evidence="3 4">
    <name type="scientific">Coptis chinensis</name>
    <dbReference type="NCBI Taxonomy" id="261450"/>
    <lineage>
        <taxon>Eukaryota</taxon>
        <taxon>Viridiplantae</taxon>
        <taxon>Streptophyta</taxon>
        <taxon>Embryophyta</taxon>
        <taxon>Tracheophyta</taxon>
        <taxon>Spermatophyta</taxon>
        <taxon>Magnoliopsida</taxon>
        <taxon>Ranunculales</taxon>
        <taxon>Ranunculaceae</taxon>
        <taxon>Coptidoideae</taxon>
        <taxon>Coptis</taxon>
    </lineage>
</organism>
<dbReference type="Proteomes" id="UP000631114">
    <property type="component" value="Unassembled WGS sequence"/>
</dbReference>
<dbReference type="GO" id="GO:0006366">
    <property type="term" value="P:transcription by RNA polymerase II"/>
    <property type="evidence" value="ECO:0007669"/>
    <property type="project" value="TreeGrafter"/>
</dbReference>
<feature type="domain" description="RNA polymerase subunit H/Rpb5 C-terminal" evidence="2">
    <location>
        <begin position="51"/>
        <end position="83"/>
    </location>
</feature>
<dbReference type="AlphaFoldDB" id="A0A835HSS3"/>
<comment type="caution">
    <text evidence="3">The sequence shown here is derived from an EMBL/GenBank/DDBJ whole genome shotgun (WGS) entry which is preliminary data.</text>
</comment>
<evidence type="ECO:0000313" key="3">
    <source>
        <dbReference type="EMBL" id="KAF9603767.1"/>
    </source>
</evidence>
<name>A0A835HSS3_9MAGN</name>
<dbReference type="OrthoDB" id="248779at2759"/>
<dbReference type="GO" id="GO:0005736">
    <property type="term" value="C:RNA polymerase I complex"/>
    <property type="evidence" value="ECO:0007669"/>
    <property type="project" value="TreeGrafter"/>
</dbReference>
<sequence length="198" mass="22275">MKACFARMSSENVFRAILVSQKALTPPANQAVKEMSSKFHLEAFVDEELLVNINYHCLVPKHNVLSTKEKKALLHKYSLKETQSSGMCKTILGNAIQTACSPAKVALYSEGERPRSEIVPNLIWLYKEQRPFFNRERGSVVFCNPEGMSVLTHNAENGFSLSESVRSSVEIKGGISVFLFFFCFVRLSRLDSDESLVM</sequence>
<dbReference type="GO" id="GO:0003899">
    <property type="term" value="F:DNA-directed RNA polymerase activity"/>
    <property type="evidence" value="ECO:0007669"/>
    <property type="project" value="InterPro"/>
</dbReference>
<proteinExistence type="predicted"/>
<dbReference type="Pfam" id="PF01191">
    <property type="entry name" value="RNA_pol_Rpb5_C"/>
    <property type="match status" value="1"/>
</dbReference>
<keyword evidence="4" id="KW-1185">Reference proteome</keyword>
<dbReference type="GO" id="GO:0005665">
    <property type="term" value="C:RNA polymerase II, core complex"/>
    <property type="evidence" value="ECO:0007669"/>
    <property type="project" value="TreeGrafter"/>
</dbReference>
<dbReference type="InterPro" id="IPR014381">
    <property type="entry name" value="Arch_Rpo5/euc_Rpb5"/>
</dbReference>
<dbReference type="SUPFAM" id="SSF55287">
    <property type="entry name" value="RPB5-like RNA polymerase subunit"/>
    <property type="match status" value="1"/>
</dbReference>
<accession>A0A835HSS3</accession>
<evidence type="ECO:0000259" key="2">
    <source>
        <dbReference type="Pfam" id="PF01191"/>
    </source>
</evidence>
<dbReference type="GO" id="GO:0005666">
    <property type="term" value="C:RNA polymerase III complex"/>
    <property type="evidence" value="ECO:0007669"/>
    <property type="project" value="TreeGrafter"/>
</dbReference>
<dbReference type="GO" id="GO:0042797">
    <property type="term" value="P:tRNA transcription by RNA polymerase III"/>
    <property type="evidence" value="ECO:0007669"/>
    <property type="project" value="TreeGrafter"/>
</dbReference>
<reference evidence="3 4" key="1">
    <citation type="submission" date="2020-10" db="EMBL/GenBank/DDBJ databases">
        <title>The Coptis chinensis genome and diversification of protoberbering-type alkaloids.</title>
        <authorList>
            <person name="Wang B."/>
            <person name="Shu S."/>
            <person name="Song C."/>
            <person name="Liu Y."/>
        </authorList>
    </citation>
    <scope>NUCLEOTIDE SEQUENCE [LARGE SCALE GENOMIC DNA]</scope>
    <source>
        <strain evidence="3">HL-2020</strain>
        <tissue evidence="3">Leaf</tissue>
    </source>
</reference>
<dbReference type="InterPro" id="IPR000783">
    <property type="entry name" value="RNA_pol_subH/Rpb5_C"/>
</dbReference>
<protein>
    <recommendedName>
        <fullName evidence="2">RNA polymerase subunit H/Rpb5 C-terminal domain-containing protein</fullName>
    </recommendedName>
</protein>
<dbReference type="InterPro" id="IPR036710">
    <property type="entry name" value="RNA_pol_Rpb5_N_sf"/>
</dbReference>
<dbReference type="PANTHER" id="PTHR10535:SF0">
    <property type="entry name" value="DNA-DIRECTED RNA POLYMERASES I, II, AND III SUBUNIT RPABC1"/>
    <property type="match status" value="1"/>
</dbReference>
<dbReference type="PANTHER" id="PTHR10535">
    <property type="entry name" value="DNA-DIRECTED RNA POLYMERASES I, II, AND III SUBUNIT RPABC1"/>
    <property type="match status" value="1"/>
</dbReference>
<dbReference type="GO" id="GO:0003677">
    <property type="term" value="F:DNA binding"/>
    <property type="evidence" value="ECO:0007669"/>
    <property type="project" value="InterPro"/>
</dbReference>
<gene>
    <name evidence="3" type="ORF">IFM89_037853</name>
</gene>
<dbReference type="EMBL" id="JADFTS010000006">
    <property type="protein sequence ID" value="KAF9603767.1"/>
    <property type="molecule type" value="Genomic_DNA"/>
</dbReference>
<keyword evidence="1" id="KW-0804">Transcription</keyword>
<dbReference type="InterPro" id="IPR035913">
    <property type="entry name" value="RPB5-like_sf"/>
</dbReference>
<dbReference type="Gene3D" id="3.90.940.20">
    <property type="entry name" value="RPB5-like RNA polymerase subunit"/>
    <property type="match status" value="1"/>
</dbReference>